<gene>
    <name evidence="1" type="ORF">SNAT2548_LOCUS1097</name>
</gene>
<sequence>MIAMIARAEEHTWHHFHEKLRFLNLRQGTHLKAYTTLGEHHALYCSPTEVVHYVQPARAEDADNFKCTLDSWTFERFCKEFPNLHVAWYPDTDERGAAIAGTARERLGEASYCFFRNRGELFVCQCICASGAYGRTAYGRMMHFRQRRELRRSNAVKATVKLQPVLDRTVPPAAQGAPIRAATASVAATAASTATAATVTTDLAATAGAAASALAQGAAFLAGALSVAVSDAVTNPAASMVATGPLLTAAASVSPTCCLVAVATAVGVWLHDRSCVASLCPIVLVNKRDSAISVEVNAECLAHSEDSRTTRASHLGFPMALDMPPNMIQEFDPPSAEHFILNVSTESEHAKGTARSVEVERGAVILIEGHSSTLVLHEVVSGEGPCFLRPMQ</sequence>
<dbReference type="Proteomes" id="UP000604046">
    <property type="component" value="Unassembled WGS sequence"/>
</dbReference>
<evidence type="ECO:0000313" key="1">
    <source>
        <dbReference type="EMBL" id="CAE6937781.1"/>
    </source>
</evidence>
<name>A0A812H0G7_9DINO</name>
<evidence type="ECO:0000313" key="2">
    <source>
        <dbReference type="Proteomes" id="UP000604046"/>
    </source>
</evidence>
<organism evidence="1 2">
    <name type="scientific">Symbiodinium natans</name>
    <dbReference type="NCBI Taxonomy" id="878477"/>
    <lineage>
        <taxon>Eukaryota</taxon>
        <taxon>Sar</taxon>
        <taxon>Alveolata</taxon>
        <taxon>Dinophyceae</taxon>
        <taxon>Suessiales</taxon>
        <taxon>Symbiodiniaceae</taxon>
        <taxon>Symbiodinium</taxon>
    </lineage>
</organism>
<dbReference type="Gene3D" id="3.90.1720.10">
    <property type="entry name" value="endopeptidase domain like (from Nostoc punctiforme)"/>
    <property type="match status" value="1"/>
</dbReference>
<dbReference type="AlphaFoldDB" id="A0A812H0G7"/>
<comment type="caution">
    <text evidence="1">The sequence shown here is derived from an EMBL/GenBank/DDBJ whole genome shotgun (WGS) entry which is preliminary data.</text>
</comment>
<dbReference type="EMBL" id="CAJNDS010000058">
    <property type="protein sequence ID" value="CAE6937781.1"/>
    <property type="molecule type" value="Genomic_DNA"/>
</dbReference>
<keyword evidence="2" id="KW-1185">Reference proteome</keyword>
<protein>
    <submittedName>
        <fullName evidence="1">Uncharacterized protein</fullName>
    </submittedName>
</protein>
<reference evidence="1" key="1">
    <citation type="submission" date="2021-02" db="EMBL/GenBank/DDBJ databases">
        <authorList>
            <person name="Dougan E. K."/>
            <person name="Rhodes N."/>
            <person name="Thang M."/>
            <person name="Chan C."/>
        </authorList>
    </citation>
    <scope>NUCLEOTIDE SEQUENCE</scope>
</reference>
<proteinExistence type="predicted"/>
<accession>A0A812H0G7</accession>